<dbReference type="RefSeq" id="WP_130476086.1">
    <property type="nucleotide sequence ID" value="NZ_SFCC01000007.1"/>
</dbReference>
<sequence length="285" mass="31804">MAAPVPRLDTHQHLWSLDRIERGDYPWMPDDGPLREEYLPGRLRPELERTGVGATIVVQAAPSVQETRYLLELARDTDFLVGVTGWAALDDRGAPDVLAGLAADPLLLAIRPMIQDLPDPEWITTPTVRTALRAMAELGLRFEALTLPHQLPAAYRALAEVPELPVVINHLSKPGYDWGTDGDWREWLARFARRPGTVCKLSGMVTEVGPQWTPSRFVPYTEFVFEEFGPDRVLFGSDWPVCRLAAEYADVVKLAGTLLHRIGLTETDGFWHGNGERFYGVSLPG</sequence>
<evidence type="ECO:0000259" key="2">
    <source>
        <dbReference type="Pfam" id="PF04909"/>
    </source>
</evidence>
<dbReference type="EMBL" id="SFCC01000007">
    <property type="protein sequence ID" value="RZQ63082.1"/>
    <property type="molecule type" value="Genomic_DNA"/>
</dbReference>
<accession>A0A4Q7J8C1</accession>
<proteinExistence type="inferred from homology"/>
<dbReference type="Gene3D" id="3.20.20.140">
    <property type="entry name" value="Metal-dependent hydrolases"/>
    <property type="match status" value="1"/>
</dbReference>
<dbReference type="SUPFAM" id="SSF51556">
    <property type="entry name" value="Metallo-dependent hydrolases"/>
    <property type="match status" value="1"/>
</dbReference>
<evidence type="ECO:0000313" key="4">
    <source>
        <dbReference type="Proteomes" id="UP000292003"/>
    </source>
</evidence>
<dbReference type="AlphaFoldDB" id="A0A4Q7J8C1"/>
<dbReference type="PANTHER" id="PTHR43569">
    <property type="entry name" value="AMIDOHYDROLASE"/>
    <property type="match status" value="1"/>
</dbReference>
<name>A0A4Q7J8C1_9PSEU</name>
<comment type="caution">
    <text evidence="3">The sequence shown here is derived from an EMBL/GenBank/DDBJ whole genome shotgun (WGS) entry which is preliminary data.</text>
</comment>
<dbReference type="InterPro" id="IPR006680">
    <property type="entry name" value="Amidohydro-rel"/>
</dbReference>
<dbReference type="OrthoDB" id="5450317at2"/>
<protein>
    <submittedName>
        <fullName evidence="3">Amidohydrolase</fullName>
    </submittedName>
</protein>
<keyword evidence="3" id="KW-0378">Hydrolase</keyword>
<organism evidence="3 4">
    <name type="scientific">Amycolatopsis suaedae</name>
    <dbReference type="NCBI Taxonomy" id="2510978"/>
    <lineage>
        <taxon>Bacteria</taxon>
        <taxon>Bacillati</taxon>
        <taxon>Actinomycetota</taxon>
        <taxon>Actinomycetes</taxon>
        <taxon>Pseudonocardiales</taxon>
        <taxon>Pseudonocardiaceae</taxon>
        <taxon>Amycolatopsis</taxon>
    </lineage>
</organism>
<dbReference type="InterPro" id="IPR032466">
    <property type="entry name" value="Metal_Hydrolase"/>
</dbReference>
<reference evidence="3 4" key="1">
    <citation type="submission" date="2019-02" db="EMBL/GenBank/DDBJ databases">
        <title>Draft genome sequence of Amycolatopsis sp. 8-3EHSu isolated from roots of Suaeda maritima.</title>
        <authorList>
            <person name="Duangmal K."/>
            <person name="Chantavorakit T."/>
        </authorList>
    </citation>
    <scope>NUCLEOTIDE SEQUENCE [LARGE SCALE GENOMIC DNA]</scope>
    <source>
        <strain evidence="3 4">8-3EHSu</strain>
    </source>
</reference>
<dbReference type="GO" id="GO:0016787">
    <property type="term" value="F:hydrolase activity"/>
    <property type="evidence" value="ECO:0007669"/>
    <property type="project" value="UniProtKB-KW"/>
</dbReference>
<comment type="similarity">
    <text evidence="1">Belongs to the metallo-dependent hydrolases superfamily.</text>
</comment>
<feature type="domain" description="Amidohydrolase-related" evidence="2">
    <location>
        <begin position="9"/>
        <end position="280"/>
    </location>
</feature>
<dbReference type="Proteomes" id="UP000292003">
    <property type="component" value="Unassembled WGS sequence"/>
</dbReference>
<dbReference type="Pfam" id="PF04909">
    <property type="entry name" value="Amidohydro_2"/>
    <property type="match status" value="1"/>
</dbReference>
<dbReference type="InterPro" id="IPR052350">
    <property type="entry name" value="Metallo-dep_Lactonases"/>
</dbReference>
<gene>
    <name evidence="3" type="ORF">EWH70_15455</name>
</gene>
<dbReference type="PANTHER" id="PTHR43569:SF2">
    <property type="entry name" value="AMIDOHYDROLASE-RELATED DOMAIN-CONTAINING PROTEIN"/>
    <property type="match status" value="1"/>
</dbReference>
<keyword evidence="4" id="KW-1185">Reference proteome</keyword>
<evidence type="ECO:0000313" key="3">
    <source>
        <dbReference type="EMBL" id="RZQ63082.1"/>
    </source>
</evidence>
<evidence type="ECO:0000256" key="1">
    <source>
        <dbReference type="ARBA" id="ARBA00038310"/>
    </source>
</evidence>